<evidence type="ECO:0000256" key="5">
    <source>
        <dbReference type="ARBA" id="ARBA00022737"/>
    </source>
</evidence>
<dbReference type="GO" id="GO:0019901">
    <property type="term" value="F:protein kinase binding"/>
    <property type="evidence" value="ECO:0007669"/>
    <property type="project" value="InterPro"/>
</dbReference>
<feature type="repeat" description="ANK" evidence="13">
    <location>
        <begin position="109"/>
        <end position="141"/>
    </location>
</feature>
<dbReference type="Gene3D" id="6.10.250.1820">
    <property type="match status" value="1"/>
</dbReference>
<evidence type="ECO:0000256" key="2">
    <source>
        <dbReference type="ARBA" id="ARBA00022473"/>
    </source>
</evidence>
<evidence type="ECO:0000256" key="4">
    <source>
        <dbReference type="ARBA" id="ARBA00022553"/>
    </source>
</evidence>
<dbReference type="GO" id="GO:0005856">
    <property type="term" value="C:cytoskeleton"/>
    <property type="evidence" value="ECO:0007669"/>
    <property type="project" value="UniProtKB-SubCell"/>
</dbReference>
<accession>A0A6M2DPJ6</accession>
<feature type="region of interest" description="Disordered" evidence="15">
    <location>
        <begin position="303"/>
        <end position="403"/>
    </location>
</feature>
<dbReference type="PROSITE" id="PS50297">
    <property type="entry name" value="ANK_REP_REGION"/>
    <property type="match status" value="3"/>
</dbReference>
<keyword evidence="6 13" id="KW-0040">ANK repeat</keyword>
<evidence type="ECO:0000313" key="17">
    <source>
        <dbReference type="EMBL" id="NOV48249.1"/>
    </source>
</evidence>
<evidence type="ECO:0000256" key="14">
    <source>
        <dbReference type="SAM" id="Coils"/>
    </source>
</evidence>
<comment type="subcellular location">
    <subcellularLocation>
        <location evidence="1">Cytoplasm</location>
        <location evidence="1">Cytoskeleton</location>
    </subcellularLocation>
</comment>
<feature type="region of interest" description="Disordered" evidence="15">
    <location>
        <begin position="576"/>
        <end position="635"/>
    </location>
</feature>
<comment type="function">
    <text evidence="9">Regulates myosin phosphatase activity. Augments Ca(2+) sensitivity of the contractile apparatus.</text>
</comment>
<evidence type="ECO:0000256" key="10">
    <source>
        <dbReference type="ARBA" id="ARBA00065548"/>
    </source>
</evidence>
<dbReference type="GO" id="GO:0005737">
    <property type="term" value="C:cytoplasm"/>
    <property type="evidence" value="ECO:0007669"/>
    <property type="project" value="TreeGrafter"/>
</dbReference>
<name>A0A6M2DPJ6_XENCH</name>
<dbReference type="Gene3D" id="6.10.140.390">
    <property type="match status" value="1"/>
</dbReference>
<dbReference type="InterPro" id="IPR031775">
    <property type="entry name" value="PRKG1_interact"/>
</dbReference>
<keyword evidence="5" id="KW-0677">Repeat</keyword>
<feature type="compositionally biased region" description="Polar residues" evidence="15">
    <location>
        <begin position="770"/>
        <end position="786"/>
    </location>
</feature>
<keyword evidence="3" id="KW-0963">Cytoplasm</keyword>
<feature type="compositionally biased region" description="Basic residues" evidence="15">
    <location>
        <begin position="818"/>
        <end position="827"/>
    </location>
</feature>
<comment type="similarity">
    <text evidence="8">Belongs to the NRARP family.</text>
</comment>
<keyword evidence="7" id="KW-0206">Cytoskeleton</keyword>
<feature type="coiled-coil region" evidence="14">
    <location>
        <begin position="893"/>
        <end position="978"/>
    </location>
</feature>
<feature type="region of interest" description="Disordered" evidence="15">
    <location>
        <begin position="532"/>
        <end position="564"/>
    </location>
</feature>
<dbReference type="Gene3D" id="1.25.40.20">
    <property type="entry name" value="Ankyrin repeat-containing domain"/>
    <property type="match status" value="2"/>
</dbReference>
<evidence type="ECO:0000256" key="15">
    <source>
        <dbReference type="SAM" id="MobiDB-lite"/>
    </source>
</evidence>
<evidence type="ECO:0000256" key="6">
    <source>
        <dbReference type="ARBA" id="ARBA00023043"/>
    </source>
</evidence>
<feature type="compositionally biased region" description="Polar residues" evidence="15">
    <location>
        <begin position="671"/>
        <end position="700"/>
    </location>
</feature>
<keyword evidence="2" id="KW-0217">Developmental protein</keyword>
<dbReference type="Pfam" id="PF15898">
    <property type="entry name" value="PRKG1_interact"/>
    <property type="match status" value="1"/>
</dbReference>
<evidence type="ECO:0000256" key="7">
    <source>
        <dbReference type="ARBA" id="ARBA00023212"/>
    </source>
</evidence>
<evidence type="ECO:0000256" key="1">
    <source>
        <dbReference type="ARBA" id="ARBA00004245"/>
    </source>
</evidence>
<evidence type="ECO:0000256" key="13">
    <source>
        <dbReference type="PROSITE-ProRule" id="PRU00023"/>
    </source>
</evidence>
<keyword evidence="4" id="KW-0597">Phosphoprotein</keyword>
<dbReference type="InterPro" id="IPR036770">
    <property type="entry name" value="Ankyrin_rpt-contain_sf"/>
</dbReference>
<dbReference type="PANTHER" id="PTHR24179">
    <property type="entry name" value="PROTEIN PHOSPHATASE 1 REGULATORY SUBUNIT 12"/>
    <property type="match status" value="1"/>
</dbReference>
<dbReference type="PROSITE" id="PS50088">
    <property type="entry name" value="ANK_REPEAT"/>
    <property type="match status" value="4"/>
</dbReference>
<dbReference type="GO" id="GO:0019208">
    <property type="term" value="F:phosphatase regulator activity"/>
    <property type="evidence" value="ECO:0007669"/>
    <property type="project" value="TreeGrafter"/>
</dbReference>
<evidence type="ECO:0000256" key="9">
    <source>
        <dbReference type="ARBA" id="ARBA00059024"/>
    </source>
</evidence>
<evidence type="ECO:0000259" key="16">
    <source>
        <dbReference type="Pfam" id="PF15898"/>
    </source>
</evidence>
<comment type="subunit">
    <text evidence="10">PP1 comprises a catalytic subunit, PPP1CA, PPP1CB or PPP1CC, and one or several targeting or regulatory subunits. PPP1R12B mediates binding to myosin. Isoform 3 and isoform 4 bind PPP1R12A, but not isoform 1 of PPP1R12B itself. Binds IL16.</text>
</comment>
<feature type="compositionally biased region" description="Polar residues" evidence="15">
    <location>
        <begin position="592"/>
        <end position="635"/>
    </location>
</feature>
<feature type="repeat" description="ANK" evidence="13">
    <location>
        <begin position="235"/>
        <end position="267"/>
    </location>
</feature>
<dbReference type="AlphaFoldDB" id="A0A6M2DPJ6"/>
<reference evidence="17" key="1">
    <citation type="submission" date="2020-03" db="EMBL/GenBank/DDBJ databases">
        <title>Transcriptomic Profiling of the Digestive Tract of the Rat Flea, Xenopsylla cheopis, Following Blood Feeding and Infection with Yersinia pestis.</title>
        <authorList>
            <person name="Bland D.M."/>
            <person name="Martens C.A."/>
            <person name="Virtaneva K."/>
            <person name="Kanakabandi K."/>
            <person name="Long D."/>
            <person name="Rosenke R."/>
            <person name="Saturday G.A."/>
            <person name="Hoyt F.H."/>
            <person name="Bruno D.P."/>
            <person name="Ribeiro J.M.C."/>
            <person name="Hinnebusch J."/>
        </authorList>
    </citation>
    <scope>NUCLEOTIDE SEQUENCE</scope>
</reference>
<dbReference type="GO" id="GO:0004857">
    <property type="term" value="F:enzyme inhibitor activity"/>
    <property type="evidence" value="ECO:0007669"/>
    <property type="project" value="TreeGrafter"/>
</dbReference>
<feature type="compositionally biased region" description="Basic and acidic residues" evidence="15">
    <location>
        <begin position="534"/>
        <end position="543"/>
    </location>
</feature>
<dbReference type="Pfam" id="PF12796">
    <property type="entry name" value="Ank_2"/>
    <property type="match status" value="2"/>
</dbReference>
<feature type="compositionally biased region" description="Low complexity" evidence="15">
    <location>
        <begin position="749"/>
        <end position="764"/>
    </location>
</feature>
<dbReference type="SMART" id="SM00248">
    <property type="entry name" value="ANK"/>
    <property type="match status" value="5"/>
</dbReference>
<dbReference type="FunFam" id="1.25.40.20:FF:000004">
    <property type="entry name" value="Phosphatase 1 regulatory subunit 12A"/>
    <property type="match status" value="1"/>
</dbReference>
<feature type="compositionally biased region" description="Basic and acidic residues" evidence="15">
    <location>
        <begin position="711"/>
        <end position="731"/>
    </location>
</feature>
<feature type="compositionally biased region" description="Polar residues" evidence="15">
    <location>
        <begin position="318"/>
        <end position="333"/>
    </location>
</feature>
<dbReference type="SUPFAM" id="SSF48403">
    <property type="entry name" value="Ankyrin repeat"/>
    <property type="match status" value="1"/>
</dbReference>
<protein>
    <recommendedName>
        <fullName evidence="11">Protein phosphatase 1 regulatory subunit 12B</fullName>
    </recommendedName>
    <alternativeName>
        <fullName evidence="12">Myosin phosphatase-targeting subunit 2</fullName>
    </alternativeName>
</protein>
<dbReference type="PANTHER" id="PTHR24179:SF21">
    <property type="entry name" value="MYOSIN BINDING SUBUNIT, ISOFORM O"/>
    <property type="match status" value="1"/>
</dbReference>
<feature type="repeat" description="ANK" evidence="13">
    <location>
        <begin position="76"/>
        <end position="108"/>
    </location>
</feature>
<feature type="compositionally biased region" description="Basic and acidic residues" evidence="15">
    <location>
        <begin position="795"/>
        <end position="807"/>
    </location>
</feature>
<dbReference type="CDD" id="cd21930">
    <property type="entry name" value="IPD_PPP1R12"/>
    <property type="match status" value="1"/>
</dbReference>
<evidence type="ECO:0000256" key="11">
    <source>
        <dbReference type="ARBA" id="ARBA00072757"/>
    </source>
</evidence>
<organism evidence="17">
    <name type="scientific">Xenopsylla cheopis</name>
    <name type="common">Oriental rat flea</name>
    <name type="synonym">Pulex cheopis</name>
    <dbReference type="NCBI Taxonomy" id="163159"/>
    <lineage>
        <taxon>Eukaryota</taxon>
        <taxon>Metazoa</taxon>
        <taxon>Ecdysozoa</taxon>
        <taxon>Arthropoda</taxon>
        <taxon>Hexapoda</taxon>
        <taxon>Insecta</taxon>
        <taxon>Pterygota</taxon>
        <taxon>Neoptera</taxon>
        <taxon>Endopterygota</taxon>
        <taxon>Siphonaptera</taxon>
        <taxon>Pulicidae</taxon>
        <taxon>Xenopsyllinae</taxon>
        <taxon>Xenopsylla</taxon>
    </lineage>
</organism>
<feature type="region of interest" description="Disordered" evidence="15">
    <location>
        <begin position="671"/>
        <end position="879"/>
    </location>
</feature>
<evidence type="ECO:0000256" key="3">
    <source>
        <dbReference type="ARBA" id="ARBA00022490"/>
    </source>
</evidence>
<feature type="repeat" description="ANK" evidence="13">
    <location>
        <begin position="202"/>
        <end position="234"/>
    </location>
</feature>
<dbReference type="InterPro" id="IPR002110">
    <property type="entry name" value="Ankyrin_rpt"/>
</dbReference>
<dbReference type="InterPro" id="IPR051226">
    <property type="entry name" value="PP1_Regulatory_Subunit"/>
</dbReference>
<keyword evidence="14" id="KW-0175">Coiled coil</keyword>
<dbReference type="FunFam" id="1.25.40.20:FF:000007">
    <property type="entry name" value="Phosphatase 1 regulatory subunit 12A"/>
    <property type="match status" value="1"/>
</dbReference>
<feature type="compositionally biased region" description="Basic residues" evidence="15">
    <location>
        <begin position="303"/>
        <end position="312"/>
    </location>
</feature>
<proteinExistence type="inferred from homology"/>
<feature type="compositionally biased region" description="Basic and acidic residues" evidence="15">
    <location>
        <begin position="389"/>
        <end position="403"/>
    </location>
</feature>
<feature type="domain" description="cGMP-dependent protein kinase interacting" evidence="16">
    <location>
        <begin position="888"/>
        <end position="984"/>
    </location>
</feature>
<evidence type="ECO:0000256" key="12">
    <source>
        <dbReference type="ARBA" id="ARBA00083252"/>
    </source>
</evidence>
<evidence type="ECO:0000256" key="8">
    <source>
        <dbReference type="ARBA" id="ARBA00038386"/>
    </source>
</evidence>
<sequence length="984" mass="108027">MSLEARSSSALFKRAEQLKRWEESETNKEPAVPKHTSRRIKFSSGCVFLAACAAGDKDEVLKMLDQGADIDTANVDGLTALHQACIDDNLDMVEFLVSHGADVNRGDNEAWTPLHATASCGFVSIARYLLEHDADSSLVNSDGELALDIGESDAMRNLLRADADRKGVDVAAARAREERVMLEDAKRWLRTGECGDRPHPRTGATALHVAAAKGYNKVLGLLLPGWPDINCQDNDGWTPLHAAAHWCQKQAAMLLVDALADMETKNYVGQTCFDVADAEMKDYLEELRGKQMLNNRDLILRKKQAQAAKRRPPAAISPPQNITTVQSPTQAETPNKLIKVEIENTAAATDDDTSETNTKVSSPPASPKVEQKNDDNSVQFRRPNTLQTTKKEENNTTTEKDSDVVLRRTQSFEADDKFYRRYMELHARIKASSCPSITSPVAAVAPASQQGCGDVTATNNSRVTGNSKVTQAQAVAGVNTGPVQRSASLRDHRVLRRAAIEAAIAASTAAANTAQRHTISTTTPSIRRSFVPPVRDEESETQRKAHAKRVRETRRSTQGVTLDEIKSAEQLVKQKNHNNNNNNTIGNHAEDSTTVAKSLDQDSNPTTNTEATHANTLPGSNHNHQSTTSPTTNSITVSFTTRMPNSDSSNGSITCASATLVNDKHQDNGVVNNGIATKNSGNNNSVTSAIITPTVGSRGSESPVGHHNHERRPSWRLKVDNGSKFKLEDATKSSSDCQPIRRPTSVPVNNSSSLSRDLSNNRSSVADPTRITSNDHLGTDNTTVTLQLRRPTRNTQDDKDQDKENDVRNAQATQAVIQRRRRPKRRSTGVVNLDIDDLDPDKQDGEAVVGDNTNESGSERSSRSRLGSSTSLVDDDNEVTENGRDIIDYKALWESAKADNERLQEQLKKRNEELKDAKATIDRVTNVTSKGALSEQEKREKRAMERKLSEMEEELKHLELLKSENQRLKDENGALIRVISKLSK</sequence>
<dbReference type="EMBL" id="GIIL01004523">
    <property type="protein sequence ID" value="NOV48249.1"/>
    <property type="molecule type" value="Transcribed_RNA"/>
</dbReference>